<proteinExistence type="predicted"/>
<sequence>MQQNSRSCLAHRADEPLWTAALRSPQGLLRGKKPIVLCFAPAFLRP</sequence>
<evidence type="ECO:0000313" key="1">
    <source>
        <dbReference type="EMBL" id="AKA24935.1"/>
    </source>
</evidence>
<organism evidence="1 2">
    <name type="scientific">Pseudomonas chlororaphis</name>
    <dbReference type="NCBI Taxonomy" id="587753"/>
    <lineage>
        <taxon>Bacteria</taxon>
        <taxon>Pseudomonadati</taxon>
        <taxon>Pseudomonadota</taxon>
        <taxon>Gammaproteobacteria</taxon>
        <taxon>Pseudomonadales</taxon>
        <taxon>Pseudomonadaceae</taxon>
        <taxon>Pseudomonas</taxon>
    </lineage>
</organism>
<accession>A0A0D5Y1K7</accession>
<dbReference type="EMBL" id="CP011110">
    <property type="protein sequence ID" value="AKA24935.1"/>
    <property type="molecule type" value="Genomic_DNA"/>
</dbReference>
<dbReference type="KEGG" id="pcz:PCL1606_34840"/>
<gene>
    <name evidence="1" type="ORF">PCL1606_34840</name>
</gene>
<dbReference type="PATRIC" id="fig|587753.10.peg.3470"/>
<protein>
    <submittedName>
        <fullName evidence="1">Uncharacterized protein</fullName>
    </submittedName>
</protein>
<evidence type="ECO:0000313" key="2">
    <source>
        <dbReference type="Proteomes" id="UP000032748"/>
    </source>
</evidence>
<name>A0A0D5Y1K7_9PSED</name>
<dbReference type="Proteomes" id="UP000032748">
    <property type="component" value="Chromosome"/>
</dbReference>
<reference evidence="1 2" key="1">
    <citation type="journal article" date="2015" name="Mol. Plant Microbe Interact.">
        <title>Comparative Genomic Analysis of Pseudomonas chlororaphis PCL1606 Reveals New Insight into Antifungal Compounds Involved in Biocontrol.</title>
        <authorList>
            <person name="Calderon C.E."/>
            <person name="Ramos C."/>
            <person name="de Vicente A."/>
            <person name="Cazorla F.M."/>
        </authorList>
    </citation>
    <scope>NUCLEOTIDE SEQUENCE [LARGE SCALE GENOMIC DNA]</scope>
    <source>
        <strain evidence="1 2">PCL1606</strain>
    </source>
</reference>
<dbReference type="AlphaFoldDB" id="A0A0D5Y1K7"/>